<evidence type="ECO:0000313" key="1">
    <source>
        <dbReference type="EMBL" id="EGQ15459.1"/>
    </source>
</evidence>
<dbReference type="STRING" id="908937.Prede_1344"/>
<gene>
    <name evidence="1" type="ORF">HMPREF9136_1220</name>
</gene>
<dbReference type="Proteomes" id="UP000007820">
    <property type="component" value="Unassembled WGS sequence"/>
</dbReference>
<name>F9D2Z2_PREDD</name>
<protein>
    <submittedName>
        <fullName evidence="1">Uncharacterized protein</fullName>
    </submittedName>
</protein>
<evidence type="ECO:0000313" key="2">
    <source>
        <dbReference type="Proteomes" id="UP000007820"/>
    </source>
</evidence>
<reference evidence="1 2" key="1">
    <citation type="submission" date="2011-04" db="EMBL/GenBank/DDBJ databases">
        <authorList>
            <person name="Muzny D."/>
            <person name="Qin X."/>
            <person name="Deng J."/>
            <person name="Jiang H."/>
            <person name="Liu Y."/>
            <person name="Qu J."/>
            <person name="Song X.-Z."/>
            <person name="Zhang L."/>
            <person name="Thornton R."/>
            <person name="Coyle M."/>
            <person name="Francisco L."/>
            <person name="Jackson L."/>
            <person name="Javaid M."/>
            <person name="Korchina V."/>
            <person name="Kovar C."/>
            <person name="Mata R."/>
            <person name="Mathew T."/>
            <person name="Ngo R."/>
            <person name="Nguyen L."/>
            <person name="Nguyen N."/>
            <person name="Okwuonu G."/>
            <person name="Ongeri F."/>
            <person name="Pham C."/>
            <person name="Simmons D."/>
            <person name="Wilczek-Boney K."/>
            <person name="Hale W."/>
            <person name="Jakkamsetti A."/>
            <person name="Pham P."/>
            <person name="Ruth R."/>
            <person name="San Lucas F."/>
            <person name="Warren J."/>
            <person name="Zhang J."/>
            <person name="Zhao Z."/>
            <person name="Zhou C."/>
            <person name="Zhu D."/>
            <person name="Lee S."/>
            <person name="Bess C."/>
            <person name="Blankenburg K."/>
            <person name="Forbes L."/>
            <person name="Fu Q."/>
            <person name="Gubbala S."/>
            <person name="Hirani K."/>
            <person name="Jayaseelan J.C."/>
            <person name="Lara F."/>
            <person name="Munidasa M."/>
            <person name="Palculict T."/>
            <person name="Patil S."/>
            <person name="Pu L.-L."/>
            <person name="Saada N."/>
            <person name="Tang L."/>
            <person name="Weissenberger G."/>
            <person name="Zhu Y."/>
            <person name="Hemphill L."/>
            <person name="Shang Y."/>
            <person name="Youmans B."/>
            <person name="Ayvaz T."/>
            <person name="Ross M."/>
            <person name="Santibanez J."/>
            <person name="Aqrawi P."/>
            <person name="Gross S."/>
            <person name="Joshi V."/>
            <person name="Fowler G."/>
            <person name="Nazareth L."/>
            <person name="Reid J."/>
            <person name="Worley K."/>
            <person name="Petrosino J."/>
            <person name="Highlander S."/>
            <person name="Gibbs R."/>
        </authorList>
    </citation>
    <scope>NUCLEOTIDE SEQUENCE [LARGE SCALE GENOMIC DNA]</scope>
    <source>
        <strain evidence="1 2">DSM 3688</strain>
    </source>
</reference>
<dbReference type="EMBL" id="AFPW01000015">
    <property type="protein sequence ID" value="EGQ15459.1"/>
    <property type="molecule type" value="Genomic_DNA"/>
</dbReference>
<organism evidence="1 2">
    <name type="scientific">Prevotella dentalis (strain ATCC 49559 / DSM 3688 / JCM 13448 / NCTC 12043 / ES 2772)</name>
    <name type="common">Mitsuokella dentalis</name>
    <dbReference type="NCBI Taxonomy" id="908937"/>
    <lineage>
        <taxon>Bacteria</taxon>
        <taxon>Pseudomonadati</taxon>
        <taxon>Bacteroidota</taxon>
        <taxon>Bacteroidia</taxon>
        <taxon>Bacteroidales</taxon>
        <taxon>Prevotellaceae</taxon>
        <taxon>Prevotella</taxon>
    </lineage>
</organism>
<sequence>MAAAIETLTPKYGSSETAAQKYLQVLSLLEAKGSDKLKPSIVGASEALNNLKSKMDEGKDVSDVFGAKTINVARYVASMSAAIDENTKKIFDNSNALKQSNIANNSLGTAEAELSNSWTNITSIIGESFLPLWKECVKAVTDILDPIYHLIEALKNNQAVMLVVGGTITILKKAIASIAFIIKIVVGALELLTRFITIGVDTIAGAMIPTIKNWYNKMSQTTAFQTVVKSIKTVIKWVENLIDKVKTAVDWLRKFGKEDTKASTKKTDNPTKDKPVRTIATKNKKTIKGGKSKIKSETSADRLNKAEKQYKQGLIQIQNKYNAGLYTAQERQEAILAAERQYYEVKANEGRLSRQEANSYKSKEQQIKADKILIDSNESMNKLNQEYADGMVETNEYYQKRAEILKRIYEENLKNGTATKEMAENYKQAFDVANQTKFEVGSINELRDQISKIESEINSTSNIKLRAELVIKKSNLQGQLDNILDTTTIKEFKFSSDQQDKYKSRQNAESAINDIQKLYDLKIIDKATAIADIEEINQKLKGLGLEPIKINLDDKAFKDKLSSISDELSSFGSSLSSIGDGFEMPELNVAGTMAQAIATMVNSYAIASERAAALGPIGWFAFAATGIAQLTAIISTMKSVGSYAEGGIIGGGSSNGDFLTAKVNAGEMILNGSQQKKLFKMLNGDANTYNGGEVKFKIEGSTLQGVLNNFNKKMGKAR</sequence>
<accession>F9D2Z2</accession>
<proteinExistence type="predicted"/>
<comment type="caution">
    <text evidence="1">The sequence shown here is derived from an EMBL/GenBank/DDBJ whole genome shotgun (WGS) entry which is preliminary data.</text>
</comment>
<dbReference type="AlphaFoldDB" id="F9D2Z2"/>